<keyword evidence="6" id="KW-1185">Reference proteome</keyword>
<dbReference type="RefSeq" id="XP_030214716.1">
    <property type="nucleotide sequence ID" value="XM_030358856.1"/>
</dbReference>
<dbReference type="InterPro" id="IPR026060">
    <property type="entry name" value="AMY1"/>
</dbReference>
<organism evidence="5 6">
    <name type="scientific">Gadus morhua</name>
    <name type="common">Atlantic cod</name>
    <dbReference type="NCBI Taxonomy" id="8049"/>
    <lineage>
        <taxon>Eukaryota</taxon>
        <taxon>Metazoa</taxon>
        <taxon>Chordata</taxon>
        <taxon>Craniata</taxon>
        <taxon>Vertebrata</taxon>
        <taxon>Euteleostomi</taxon>
        <taxon>Actinopterygii</taxon>
        <taxon>Neopterygii</taxon>
        <taxon>Teleostei</taxon>
        <taxon>Neoteleostei</taxon>
        <taxon>Acanthomorphata</taxon>
        <taxon>Zeiogadaria</taxon>
        <taxon>Gadariae</taxon>
        <taxon>Gadiformes</taxon>
        <taxon>Gadoidei</taxon>
        <taxon>Gadidae</taxon>
        <taxon>Gadus</taxon>
    </lineage>
</organism>
<comment type="subcellular location">
    <subcellularLocation>
        <location evidence="1">Nucleus</location>
    </subcellularLocation>
</comment>
<dbReference type="GO" id="GO:0003713">
    <property type="term" value="F:transcription coactivator activity"/>
    <property type="evidence" value="ECO:0007669"/>
    <property type="project" value="InterPro"/>
</dbReference>
<accession>A0A8C5AX47</accession>
<dbReference type="OMA" id="RLQHYEP"/>
<dbReference type="Ensembl" id="ENSGMOT00000024638.1">
    <property type="protein sequence ID" value="ENSGMOP00000038638.1"/>
    <property type="gene ID" value="ENSGMOG00000024146.1"/>
</dbReference>
<evidence type="ECO:0000256" key="4">
    <source>
        <dbReference type="SAM" id="MobiDB-lite"/>
    </source>
</evidence>
<dbReference type="Proteomes" id="UP000694546">
    <property type="component" value="Chromosome 6"/>
</dbReference>
<evidence type="ECO:0000256" key="1">
    <source>
        <dbReference type="ARBA" id="ARBA00004123"/>
    </source>
</evidence>
<sequence>MINETSSTLAGSGGERPTRRHRTRRMAHYRASDSKREQFRRYLEKGGVLDSLTGVLVSLYEQPEKPSNALDFLKQQLGAAGEEMEETQALRQQLARLREQCEVLGEENKDLRSRLQRYEPAPDAPPAAE</sequence>
<feature type="compositionally biased region" description="Basic residues" evidence="4">
    <location>
        <begin position="18"/>
        <end position="28"/>
    </location>
</feature>
<dbReference type="GeneTree" id="ENSGT00390000017974"/>
<dbReference type="GeneID" id="115545563"/>
<dbReference type="OrthoDB" id="524165at2759"/>
<dbReference type="PANTHER" id="PTHR13168">
    <property type="entry name" value="ASSOCIATE OF C-MYC AMY-1"/>
    <property type="match status" value="1"/>
</dbReference>
<dbReference type="AlphaFoldDB" id="A0A8C5AX47"/>
<gene>
    <name evidence="5" type="primary">LOC115545563</name>
</gene>
<reference evidence="5" key="1">
    <citation type="submission" date="2025-08" db="UniProtKB">
        <authorList>
            <consortium name="Ensembl"/>
        </authorList>
    </citation>
    <scope>IDENTIFICATION</scope>
</reference>
<evidence type="ECO:0000256" key="3">
    <source>
        <dbReference type="ARBA" id="ARBA00023242"/>
    </source>
</evidence>
<reference evidence="5" key="2">
    <citation type="submission" date="2025-09" db="UniProtKB">
        <authorList>
            <consortium name="Ensembl"/>
        </authorList>
    </citation>
    <scope>IDENTIFICATION</scope>
</reference>
<dbReference type="KEGG" id="gmh:115545563"/>
<feature type="compositionally biased region" description="Basic and acidic residues" evidence="4">
    <location>
        <begin position="106"/>
        <end position="117"/>
    </location>
</feature>
<name>A0A8C5AX47_GADMO</name>
<evidence type="ECO:0000313" key="6">
    <source>
        <dbReference type="Proteomes" id="UP000694546"/>
    </source>
</evidence>
<comment type="similarity">
    <text evidence="2">Belongs to the AMY1 family.</text>
</comment>
<feature type="region of interest" description="Disordered" evidence="4">
    <location>
        <begin position="1"/>
        <end position="34"/>
    </location>
</feature>
<dbReference type="Gene3D" id="6.10.250.1060">
    <property type="match status" value="1"/>
</dbReference>
<dbReference type="GO" id="GO:0005634">
    <property type="term" value="C:nucleus"/>
    <property type="evidence" value="ECO:0007669"/>
    <property type="project" value="UniProtKB-SubCell"/>
</dbReference>
<dbReference type="CDD" id="cd21937">
    <property type="entry name" value="ZIP_MycBP-like"/>
    <property type="match status" value="1"/>
</dbReference>
<dbReference type="PANTHER" id="PTHR13168:SF0">
    <property type="entry name" value="C-MYC-BINDING PROTEIN"/>
    <property type="match status" value="1"/>
</dbReference>
<evidence type="ECO:0000313" key="5">
    <source>
        <dbReference type="Ensembl" id="ENSGMOP00000038638.1"/>
    </source>
</evidence>
<proteinExistence type="inferred from homology"/>
<evidence type="ECO:0000256" key="2">
    <source>
        <dbReference type="ARBA" id="ARBA00009389"/>
    </source>
</evidence>
<feature type="compositionally biased region" description="Polar residues" evidence="4">
    <location>
        <begin position="1"/>
        <end position="10"/>
    </location>
</feature>
<feature type="region of interest" description="Disordered" evidence="4">
    <location>
        <begin position="106"/>
        <end position="129"/>
    </location>
</feature>
<protein>
    <submittedName>
        <fullName evidence="5">c-Myc-binding protein-like</fullName>
    </submittedName>
</protein>
<keyword evidence="3" id="KW-0539">Nucleus</keyword>
<dbReference type="PRINTS" id="PR02028">
    <property type="entry name" value="CMYCBINDINGP"/>
</dbReference>